<keyword evidence="1" id="KW-0472">Membrane</keyword>
<dbReference type="EMBL" id="FMKA01000005">
    <property type="protein sequence ID" value="SCP96616.1"/>
    <property type="molecule type" value="Genomic_DNA"/>
</dbReference>
<name>A0A1D3TS51_9FIRM</name>
<evidence type="ECO:0000313" key="2">
    <source>
        <dbReference type="EMBL" id="SCP96616.1"/>
    </source>
</evidence>
<protein>
    <submittedName>
        <fullName evidence="2">Uncharacterized protein</fullName>
    </submittedName>
</protein>
<keyword evidence="1" id="KW-0812">Transmembrane</keyword>
<evidence type="ECO:0000256" key="1">
    <source>
        <dbReference type="SAM" id="Phobius"/>
    </source>
</evidence>
<keyword evidence="1" id="KW-1133">Transmembrane helix</keyword>
<reference evidence="2 3" key="1">
    <citation type="submission" date="2016-09" db="EMBL/GenBank/DDBJ databases">
        <authorList>
            <person name="Capua I."/>
            <person name="De Benedictis P."/>
            <person name="Joannis T."/>
            <person name="Lombin L.H."/>
            <person name="Cattoli G."/>
        </authorList>
    </citation>
    <scope>NUCLEOTIDE SEQUENCE [LARGE SCALE GENOMIC DNA]</scope>
    <source>
        <strain evidence="2 3">GluBS11</strain>
    </source>
</reference>
<dbReference type="STRING" id="1619234.SAMN05421730_1005126"/>
<keyword evidence="3" id="KW-1185">Reference proteome</keyword>
<evidence type="ECO:0000313" key="3">
    <source>
        <dbReference type="Proteomes" id="UP000199315"/>
    </source>
</evidence>
<dbReference type="Proteomes" id="UP000199315">
    <property type="component" value="Unassembled WGS sequence"/>
</dbReference>
<feature type="transmembrane region" description="Helical" evidence="1">
    <location>
        <begin position="20"/>
        <end position="46"/>
    </location>
</feature>
<proteinExistence type="predicted"/>
<feature type="transmembrane region" description="Helical" evidence="1">
    <location>
        <begin position="58"/>
        <end position="81"/>
    </location>
</feature>
<organism evidence="2 3">
    <name type="scientific">Anaerobium acetethylicum</name>
    <dbReference type="NCBI Taxonomy" id="1619234"/>
    <lineage>
        <taxon>Bacteria</taxon>
        <taxon>Bacillati</taxon>
        <taxon>Bacillota</taxon>
        <taxon>Clostridia</taxon>
        <taxon>Lachnospirales</taxon>
        <taxon>Lachnospiraceae</taxon>
        <taxon>Anaerobium</taxon>
    </lineage>
</organism>
<dbReference type="RefSeq" id="WP_242875486.1">
    <property type="nucleotide sequence ID" value="NZ_FMKA01000005.1"/>
</dbReference>
<accession>A0A1D3TS51</accession>
<sequence>MGDGYGKYSTSMVREDPLTVVEWMISLIILMIPVVNIIMTFVWAFGSGNITRKNFCRASLIMAVLGTVIAIIIALATFMSLRLSI</sequence>
<gene>
    <name evidence="2" type="ORF">SAMN05421730_1005126</name>
</gene>
<dbReference type="AlphaFoldDB" id="A0A1D3TS51"/>